<protein>
    <recommendedName>
        <fullName evidence="1">Ndc10 domain-containing protein</fullName>
    </recommendedName>
</protein>
<evidence type="ECO:0000313" key="3">
    <source>
        <dbReference type="Proteomes" id="UP000469890"/>
    </source>
</evidence>
<dbReference type="Gene3D" id="1.10.443.20">
    <property type="entry name" value="Centromere DNA-binding protein complex CBF3 subunit, domain 2"/>
    <property type="match status" value="2"/>
</dbReference>
<evidence type="ECO:0000313" key="2">
    <source>
        <dbReference type="EMBL" id="KAF1805188.1"/>
    </source>
</evidence>
<dbReference type="EMBL" id="JAAECE010000002">
    <property type="protein sequence ID" value="KAF1805188.1"/>
    <property type="molecule type" value="Genomic_DNA"/>
</dbReference>
<reference evidence="2 3" key="1">
    <citation type="submission" date="2019-09" db="EMBL/GenBank/DDBJ databases">
        <authorList>
            <consortium name="DOE Joint Genome Institute"/>
            <person name="Mondo S.J."/>
            <person name="Navarro-Mendoza M.I."/>
            <person name="Perez-Arques C."/>
            <person name="Panchal S."/>
            <person name="Nicolas F.E."/>
            <person name="Ganguly P."/>
            <person name="Pangilinan J."/>
            <person name="Grigoriev I."/>
            <person name="Heitman J."/>
            <person name="Sanya K."/>
            <person name="Garre V."/>
        </authorList>
    </citation>
    <scope>NUCLEOTIDE SEQUENCE [LARGE SCALE GENOMIC DNA]</scope>
    <source>
        <strain evidence="2 3">MU402</strain>
    </source>
</reference>
<dbReference type="AlphaFoldDB" id="A0A8H4F6C5"/>
<feature type="domain" description="Ndc10" evidence="1">
    <location>
        <begin position="195"/>
        <end position="267"/>
    </location>
</feature>
<dbReference type="InterPro" id="IPR031872">
    <property type="entry name" value="NDC10_II"/>
</dbReference>
<evidence type="ECO:0000259" key="1">
    <source>
        <dbReference type="Pfam" id="PF16787"/>
    </source>
</evidence>
<dbReference type="Proteomes" id="UP000469890">
    <property type="component" value="Unassembled WGS sequence"/>
</dbReference>
<feature type="non-terminal residue" evidence="2">
    <location>
        <position position="347"/>
    </location>
</feature>
<dbReference type="GO" id="GO:0003677">
    <property type="term" value="F:DNA binding"/>
    <property type="evidence" value="ECO:0007669"/>
    <property type="project" value="InterPro"/>
</dbReference>
<organism evidence="2 3">
    <name type="scientific">Mucor circinelloides f. lusitanicus</name>
    <name type="common">Mucor racemosus var. lusitanicus</name>
    <dbReference type="NCBI Taxonomy" id="29924"/>
    <lineage>
        <taxon>Eukaryota</taxon>
        <taxon>Fungi</taxon>
        <taxon>Fungi incertae sedis</taxon>
        <taxon>Mucoromycota</taxon>
        <taxon>Mucoromycotina</taxon>
        <taxon>Mucoromycetes</taxon>
        <taxon>Mucorales</taxon>
        <taxon>Mucorineae</taxon>
        <taxon>Mucoraceae</taxon>
        <taxon>Mucor</taxon>
    </lineage>
</organism>
<dbReference type="InterPro" id="IPR038279">
    <property type="entry name" value="Ndc10_dom2_sf"/>
</dbReference>
<sequence>MRTKVCSRLSRREKTPRKVASSTIDQYVAAITDLYRSQVKRKINANSHPRLLVQDLIFVQKEKDCQTKRENFEDRGVGTLADSYTTMDQVAKVIKYYMDQDRSHGSNLRASTGFLFSHYFLLRSQSIVLVELTYILTVKLENEGISPEIECPALVLILRRGKTNKNNSLELGGCMRNVRVETGMQQNCLGQRISTRRLGRWNNITMNSAYSTGLPRKAMRVMAGFTIQPGQFFLARAALDPPEDLMKLVFPLLDQWNDRLLTKYDNQNNGDSMQVTVAAKACFDLFFRPEKINFARRRGNDGQGSKSPSLDQRNLCESYVFGVLGVCKISIIKVHHNEMADQLIFNQ</sequence>
<accession>A0A8H4F6C5</accession>
<proteinExistence type="predicted"/>
<dbReference type="Pfam" id="PF16787">
    <property type="entry name" value="NDC10_II"/>
    <property type="match status" value="1"/>
</dbReference>
<comment type="caution">
    <text evidence="2">The sequence shown here is derived from an EMBL/GenBank/DDBJ whole genome shotgun (WGS) entry which is preliminary data.</text>
</comment>
<gene>
    <name evidence="2" type="ORF">FB192DRAFT_1298445</name>
</gene>
<name>A0A8H4F6C5_MUCCL</name>